<accession>A0AAP0F8M6</accession>
<sequence>MTKKFLEASGMDQSETDQHCADMNPLIEKCVGKIKEQMKSIAVFGKLVETYNGMKSLARSIVPGSKETISLLVEENNEAKVVIDYLKKELGDVKAKLVFNQVSLPMLMQP</sequence>
<evidence type="ECO:0000313" key="2">
    <source>
        <dbReference type="Proteomes" id="UP001420932"/>
    </source>
</evidence>
<dbReference type="AlphaFoldDB" id="A0AAP0F8M6"/>
<reference evidence="1 2" key="1">
    <citation type="submission" date="2024-01" db="EMBL/GenBank/DDBJ databases">
        <title>Genome assemblies of Stephania.</title>
        <authorList>
            <person name="Yang L."/>
        </authorList>
    </citation>
    <scope>NUCLEOTIDE SEQUENCE [LARGE SCALE GENOMIC DNA]</scope>
    <source>
        <strain evidence="1">YNDBR</strain>
        <tissue evidence="1">Leaf</tissue>
    </source>
</reference>
<name>A0AAP0F8M6_9MAGN</name>
<protein>
    <submittedName>
        <fullName evidence="1">Uncharacterized protein</fullName>
    </submittedName>
</protein>
<keyword evidence="2" id="KW-1185">Reference proteome</keyword>
<comment type="caution">
    <text evidence="1">The sequence shown here is derived from an EMBL/GenBank/DDBJ whole genome shotgun (WGS) entry which is preliminary data.</text>
</comment>
<dbReference type="EMBL" id="JBBNAF010000010">
    <property type="protein sequence ID" value="KAK9106924.1"/>
    <property type="molecule type" value="Genomic_DNA"/>
</dbReference>
<organism evidence="1 2">
    <name type="scientific">Stephania yunnanensis</name>
    <dbReference type="NCBI Taxonomy" id="152371"/>
    <lineage>
        <taxon>Eukaryota</taxon>
        <taxon>Viridiplantae</taxon>
        <taxon>Streptophyta</taxon>
        <taxon>Embryophyta</taxon>
        <taxon>Tracheophyta</taxon>
        <taxon>Spermatophyta</taxon>
        <taxon>Magnoliopsida</taxon>
        <taxon>Ranunculales</taxon>
        <taxon>Menispermaceae</taxon>
        <taxon>Menispermoideae</taxon>
        <taxon>Cissampelideae</taxon>
        <taxon>Stephania</taxon>
    </lineage>
</organism>
<dbReference type="Proteomes" id="UP001420932">
    <property type="component" value="Unassembled WGS sequence"/>
</dbReference>
<evidence type="ECO:0000313" key="1">
    <source>
        <dbReference type="EMBL" id="KAK9106924.1"/>
    </source>
</evidence>
<gene>
    <name evidence="1" type="ORF">Syun_022935</name>
</gene>
<proteinExistence type="predicted"/>